<dbReference type="EMBL" id="CP104064">
    <property type="protein sequence ID" value="WAH36395.1"/>
    <property type="molecule type" value="Genomic_DNA"/>
</dbReference>
<reference evidence="1" key="1">
    <citation type="submission" date="2022-08" db="EMBL/GenBank/DDBJ databases">
        <title>Alicyclobacillus dauci DSM2870, complete genome.</title>
        <authorList>
            <person name="Wang Q."/>
            <person name="Cai R."/>
            <person name="Wang Z."/>
        </authorList>
    </citation>
    <scope>NUCLEOTIDE SEQUENCE</scope>
    <source>
        <strain evidence="1">DSM 28700</strain>
    </source>
</reference>
<keyword evidence="2" id="KW-1185">Reference proteome</keyword>
<evidence type="ECO:0000313" key="2">
    <source>
        <dbReference type="Proteomes" id="UP001164803"/>
    </source>
</evidence>
<keyword evidence="1" id="KW-0167">Capsid protein</keyword>
<dbReference type="InterPro" id="IPR012851">
    <property type="entry name" value="Spore_coat_CotF-like"/>
</dbReference>
<accession>A0ABY6Z347</accession>
<dbReference type="RefSeq" id="WP_268043730.1">
    <property type="nucleotide sequence ID" value="NZ_CP104064.1"/>
</dbReference>
<name>A0ABY6Z347_9BACL</name>
<protein>
    <submittedName>
        <fullName evidence="1">Spore coat protein</fullName>
    </submittedName>
</protein>
<dbReference type="Pfam" id="PF07875">
    <property type="entry name" value="Coat_F"/>
    <property type="match status" value="1"/>
</dbReference>
<dbReference type="Proteomes" id="UP001164803">
    <property type="component" value="Chromosome"/>
</dbReference>
<gene>
    <name evidence="1" type="ORF">NZD86_19570</name>
</gene>
<sequence length="105" mass="12254">MQNQGQSQNNQTPQMNDRDYMNDVLSTEKYLSDGFNVAVREASHQGLFQDMMQVLMQTQQNVRDVFDLMYQKGWYKVESANPQQVTQTATQFQSYKNQFPTGQTQ</sequence>
<proteinExistence type="predicted"/>
<keyword evidence="1" id="KW-0946">Virion</keyword>
<organism evidence="1 2">
    <name type="scientific">Alicyclobacillus dauci</name>
    <dbReference type="NCBI Taxonomy" id="1475485"/>
    <lineage>
        <taxon>Bacteria</taxon>
        <taxon>Bacillati</taxon>
        <taxon>Bacillota</taxon>
        <taxon>Bacilli</taxon>
        <taxon>Bacillales</taxon>
        <taxon>Alicyclobacillaceae</taxon>
        <taxon>Alicyclobacillus</taxon>
    </lineage>
</organism>
<evidence type="ECO:0000313" key="1">
    <source>
        <dbReference type="EMBL" id="WAH36395.1"/>
    </source>
</evidence>